<proteinExistence type="predicted"/>
<organism evidence="5 6">
    <name type="scientific">Trapa natans</name>
    <name type="common">Water chestnut</name>
    <dbReference type="NCBI Taxonomy" id="22666"/>
    <lineage>
        <taxon>Eukaryota</taxon>
        <taxon>Viridiplantae</taxon>
        <taxon>Streptophyta</taxon>
        <taxon>Embryophyta</taxon>
        <taxon>Tracheophyta</taxon>
        <taxon>Spermatophyta</taxon>
        <taxon>Magnoliopsida</taxon>
        <taxon>eudicotyledons</taxon>
        <taxon>Gunneridae</taxon>
        <taxon>Pentapetalae</taxon>
        <taxon>rosids</taxon>
        <taxon>malvids</taxon>
        <taxon>Myrtales</taxon>
        <taxon>Lythraceae</taxon>
        <taxon>Trapa</taxon>
    </lineage>
</organism>
<feature type="domain" description="Ubiquitin-like" evidence="3">
    <location>
        <begin position="59"/>
        <end position="127"/>
    </location>
</feature>
<reference evidence="5 6" key="1">
    <citation type="journal article" date="2023" name="Hortic Res">
        <title>Pangenome of water caltrop reveals structural variations and asymmetric subgenome divergence after allopolyploidization.</title>
        <authorList>
            <person name="Zhang X."/>
            <person name="Chen Y."/>
            <person name="Wang L."/>
            <person name="Yuan Y."/>
            <person name="Fang M."/>
            <person name="Shi L."/>
            <person name="Lu R."/>
            <person name="Comes H.P."/>
            <person name="Ma Y."/>
            <person name="Chen Y."/>
            <person name="Huang G."/>
            <person name="Zhou Y."/>
            <person name="Zheng Z."/>
            <person name="Qiu Y."/>
        </authorList>
    </citation>
    <scope>NUCLEOTIDE SEQUENCE [LARGE SCALE GENOMIC DNA]</scope>
    <source>
        <strain evidence="5">F231</strain>
    </source>
</reference>
<dbReference type="Gene3D" id="3.10.20.90">
    <property type="entry name" value="Phosphatidylinositol 3-kinase Catalytic Subunit, Chain A, domain 1"/>
    <property type="match status" value="1"/>
</dbReference>
<dbReference type="GO" id="GO:0005737">
    <property type="term" value="C:cytoplasm"/>
    <property type="evidence" value="ECO:0007669"/>
    <property type="project" value="TreeGrafter"/>
</dbReference>
<dbReference type="SMART" id="SM00264">
    <property type="entry name" value="BAG"/>
    <property type="match status" value="1"/>
</dbReference>
<evidence type="ECO:0000313" key="6">
    <source>
        <dbReference type="Proteomes" id="UP001346149"/>
    </source>
</evidence>
<evidence type="ECO:0000259" key="3">
    <source>
        <dbReference type="PROSITE" id="PS50053"/>
    </source>
</evidence>
<dbReference type="InterPro" id="IPR003103">
    <property type="entry name" value="BAG_domain"/>
</dbReference>
<dbReference type="Proteomes" id="UP001346149">
    <property type="component" value="Unassembled WGS sequence"/>
</dbReference>
<feature type="domain" description="BAG" evidence="4">
    <location>
        <begin position="152"/>
        <end position="230"/>
    </location>
</feature>
<evidence type="ECO:0000313" key="5">
    <source>
        <dbReference type="EMBL" id="KAK4784540.1"/>
    </source>
</evidence>
<dbReference type="GO" id="GO:0051087">
    <property type="term" value="F:protein-folding chaperone binding"/>
    <property type="evidence" value="ECO:0007669"/>
    <property type="project" value="InterPro"/>
</dbReference>
<dbReference type="InterPro" id="IPR000626">
    <property type="entry name" value="Ubiquitin-like_dom"/>
</dbReference>
<feature type="compositionally biased region" description="Polar residues" evidence="2">
    <location>
        <begin position="254"/>
        <end position="264"/>
    </location>
</feature>
<keyword evidence="1" id="KW-0143">Chaperone</keyword>
<dbReference type="Pfam" id="PF02179">
    <property type="entry name" value="BAG"/>
    <property type="match status" value="1"/>
</dbReference>
<feature type="region of interest" description="Disordered" evidence="2">
    <location>
        <begin position="233"/>
        <end position="300"/>
    </location>
</feature>
<evidence type="ECO:0008006" key="7">
    <source>
        <dbReference type="Google" id="ProtNLM"/>
    </source>
</evidence>
<feature type="region of interest" description="Disordered" evidence="2">
    <location>
        <begin position="1"/>
        <end position="55"/>
    </location>
</feature>
<dbReference type="InterPro" id="IPR029071">
    <property type="entry name" value="Ubiquitin-like_domsf"/>
</dbReference>
<dbReference type="EMBL" id="JAXQNO010000014">
    <property type="protein sequence ID" value="KAK4784540.1"/>
    <property type="molecule type" value="Genomic_DNA"/>
</dbReference>
<feature type="compositionally biased region" description="Low complexity" evidence="2">
    <location>
        <begin position="290"/>
        <end position="300"/>
    </location>
</feature>
<dbReference type="GO" id="GO:0000774">
    <property type="term" value="F:adenyl-nucleotide exchange factor activity"/>
    <property type="evidence" value="ECO:0007669"/>
    <property type="project" value="TreeGrafter"/>
</dbReference>
<gene>
    <name evidence="5" type="ORF">SAY86_018908</name>
</gene>
<accession>A0AAN7LNP2</accession>
<sequence>MMRTEARIGGGLDGSGSGSGSGGVKSESEGEWEMRPGGMLVQKRNPDLDPRAPPPPPVIRVRVKHGSIYHEISISSAATFGDLKKLLMGPTGLHYQDQKLIYKKKERESTAFLDTVGIKDRSKIILVGDLISQEKRLLEMRRNAKMDKASKCISEVSSEVDRLASKVAALDSIISNGGKVAETDVLNLIELLMTQLLRLDGVIADGDMKLQRKMQVRRIQKYVETLDMLKVKNSMPSTRQAHHSNGLKLATDPPEQSRQVNGHSQTHHHHQQKPPLTKQAYEEHKPRHSTQPTTARTVVTTEWETFDSTTTTSGPAINNNNPFQPIFNWELFK</sequence>
<name>A0AAN7LNP2_TRANT</name>
<dbReference type="SUPFAM" id="SSF54236">
    <property type="entry name" value="Ubiquitin-like"/>
    <property type="match status" value="1"/>
</dbReference>
<dbReference type="Gene3D" id="1.20.58.120">
    <property type="entry name" value="BAG domain"/>
    <property type="match status" value="1"/>
</dbReference>
<comment type="caution">
    <text evidence="5">The sequence shown here is derived from an EMBL/GenBank/DDBJ whole genome shotgun (WGS) entry which is preliminary data.</text>
</comment>
<dbReference type="PROSITE" id="PS51035">
    <property type="entry name" value="BAG"/>
    <property type="match status" value="1"/>
</dbReference>
<dbReference type="GO" id="GO:0050821">
    <property type="term" value="P:protein stabilization"/>
    <property type="evidence" value="ECO:0007669"/>
    <property type="project" value="TreeGrafter"/>
</dbReference>
<evidence type="ECO:0000259" key="4">
    <source>
        <dbReference type="PROSITE" id="PS51035"/>
    </source>
</evidence>
<dbReference type="InterPro" id="IPR039773">
    <property type="entry name" value="BAG_chaperone_regulator"/>
</dbReference>
<dbReference type="SUPFAM" id="SSF63491">
    <property type="entry name" value="BAG domain"/>
    <property type="match status" value="1"/>
</dbReference>
<dbReference type="PROSITE" id="PS50053">
    <property type="entry name" value="UBIQUITIN_2"/>
    <property type="match status" value="1"/>
</dbReference>
<dbReference type="AlphaFoldDB" id="A0AAN7LNP2"/>
<dbReference type="PANTHER" id="PTHR12329">
    <property type="entry name" value="BCL2-ASSOCIATED ATHANOGENE"/>
    <property type="match status" value="1"/>
</dbReference>
<keyword evidence="6" id="KW-1185">Reference proteome</keyword>
<dbReference type="InterPro" id="IPR036533">
    <property type="entry name" value="BAG_dom_sf"/>
</dbReference>
<evidence type="ECO:0000256" key="2">
    <source>
        <dbReference type="SAM" id="MobiDB-lite"/>
    </source>
</evidence>
<protein>
    <recommendedName>
        <fullName evidence="7">BAG family molecular chaperone regulator 1</fullName>
    </recommendedName>
</protein>
<evidence type="ECO:0000256" key="1">
    <source>
        <dbReference type="ARBA" id="ARBA00023186"/>
    </source>
</evidence>
<feature type="compositionally biased region" description="Gly residues" evidence="2">
    <location>
        <begin position="8"/>
        <end position="23"/>
    </location>
</feature>
<dbReference type="PANTHER" id="PTHR12329:SF11">
    <property type="entry name" value="BAG FAMILY MOLECULAR CHAPERONE REGULATOR 1"/>
    <property type="match status" value="1"/>
</dbReference>